<dbReference type="Gene3D" id="3.40.50.2300">
    <property type="match status" value="2"/>
</dbReference>
<dbReference type="InterPro" id="IPR046335">
    <property type="entry name" value="LacI/GalR-like_sensor"/>
</dbReference>
<dbReference type="PROSITE" id="PS00356">
    <property type="entry name" value="HTH_LACI_1"/>
    <property type="match status" value="1"/>
</dbReference>
<evidence type="ECO:0000256" key="1">
    <source>
        <dbReference type="ARBA" id="ARBA00022491"/>
    </source>
</evidence>
<accession>A0ABR8W784</accession>
<dbReference type="InterPro" id="IPR010982">
    <property type="entry name" value="Lambda_DNA-bd_dom_sf"/>
</dbReference>
<feature type="domain" description="HTH lacI-type" evidence="5">
    <location>
        <begin position="11"/>
        <end position="65"/>
    </location>
</feature>
<dbReference type="CDD" id="cd01392">
    <property type="entry name" value="HTH_LacI"/>
    <property type="match status" value="1"/>
</dbReference>
<protein>
    <submittedName>
        <fullName evidence="6">LacI family DNA-binding transcriptional regulator</fullName>
    </submittedName>
</protein>
<sequence>MGETGTGRREATVSDVARVARVSKATAARALGDYGAVSDAVRDRVQRAADELGYRPNALARTMSTGRSHTLGIIIGDIENPFFAKATRGAANVAAEAGYDLILSNSDEEPSVEAKAVAVQLAKQVDGLLIAPASSLEPGNLQPVLDAGRPLVLFDRTVPGVDVDAVITDNRAGARQLTEMMLAAGHRRIAFMSTLAHKGGYRAGDTLSSSAVADRVIGFVETLSAAGIARPEAFVHLNARRDGVDALASRLLDGGDAVTAIIASDSLIALEVFRAAQERGVLIPQQLSLAGFDDAPWMSVTTPGITVVEQPIHEIGAQATRILLHRIRGDGQRPETTILPQTLVERGSVASPKV</sequence>
<keyword evidence="2" id="KW-0805">Transcription regulation</keyword>
<dbReference type="Pfam" id="PF00356">
    <property type="entry name" value="LacI"/>
    <property type="match status" value="1"/>
</dbReference>
<dbReference type="PROSITE" id="PS50932">
    <property type="entry name" value="HTH_LACI_2"/>
    <property type="match status" value="1"/>
</dbReference>
<dbReference type="Gene3D" id="1.10.260.40">
    <property type="entry name" value="lambda repressor-like DNA-binding domains"/>
    <property type="match status" value="1"/>
</dbReference>
<dbReference type="CDD" id="cd06267">
    <property type="entry name" value="PBP1_LacI_sugar_binding-like"/>
    <property type="match status" value="1"/>
</dbReference>
<reference evidence="6 7" key="1">
    <citation type="submission" date="2020-08" db="EMBL/GenBank/DDBJ databases">
        <title>A Genomic Blueprint of the Chicken Gut Microbiome.</title>
        <authorList>
            <person name="Gilroy R."/>
            <person name="Ravi A."/>
            <person name="Getino M."/>
            <person name="Pursley I."/>
            <person name="Horton D.L."/>
            <person name="Alikhan N.-F."/>
            <person name="Baker D."/>
            <person name="Gharbi K."/>
            <person name="Hall N."/>
            <person name="Watson M."/>
            <person name="Adriaenssens E.M."/>
            <person name="Foster-Nyarko E."/>
            <person name="Jarju S."/>
            <person name="Secka A."/>
            <person name="Antonio M."/>
            <person name="Oren A."/>
            <person name="Chaudhuri R."/>
            <person name="La Ragione R.M."/>
            <person name="Hildebrand F."/>
            <person name="Pallen M.J."/>
        </authorList>
    </citation>
    <scope>NUCLEOTIDE SEQUENCE [LARGE SCALE GENOMIC DNA]</scope>
    <source>
        <strain evidence="6 7">Re1</strain>
    </source>
</reference>
<proteinExistence type="predicted"/>
<dbReference type="EMBL" id="JACSPX010000003">
    <property type="protein sequence ID" value="MBD8012686.1"/>
    <property type="molecule type" value="Genomic_DNA"/>
</dbReference>
<keyword evidence="3 6" id="KW-0238">DNA-binding</keyword>
<comment type="caution">
    <text evidence="6">The sequence shown here is derived from an EMBL/GenBank/DDBJ whole genome shotgun (WGS) entry which is preliminary data.</text>
</comment>
<keyword evidence="1" id="KW-0678">Repressor</keyword>
<dbReference type="GO" id="GO:0003677">
    <property type="term" value="F:DNA binding"/>
    <property type="evidence" value="ECO:0007669"/>
    <property type="project" value="UniProtKB-KW"/>
</dbReference>
<keyword evidence="4" id="KW-0804">Transcription</keyword>
<organism evidence="6 7">
    <name type="scientific">Microbacterium commune</name>
    <dbReference type="NCBI Taxonomy" id="2762219"/>
    <lineage>
        <taxon>Bacteria</taxon>
        <taxon>Bacillati</taxon>
        <taxon>Actinomycetota</taxon>
        <taxon>Actinomycetes</taxon>
        <taxon>Micrococcales</taxon>
        <taxon>Microbacteriaceae</taxon>
        <taxon>Microbacterium</taxon>
    </lineage>
</organism>
<dbReference type="Proteomes" id="UP000611521">
    <property type="component" value="Unassembled WGS sequence"/>
</dbReference>
<dbReference type="Pfam" id="PF13377">
    <property type="entry name" value="Peripla_BP_3"/>
    <property type="match status" value="1"/>
</dbReference>
<name>A0ABR8W784_9MICO</name>
<evidence type="ECO:0000256" key="2">
    <source>
        <dbReference type="ARBA" id="ARBA00023015"/>
    </source>
</evidence>
<dbReference type="PANTHER" id="PTHR30146">
    <property type="entry name" value="LACI-RELATED TRANSCRIPTIONAL REPRESSOR"/>
    <property type="match status" value="1"/>
</dbReference>
<dbReference type="SUPFAM" id="SSF53822">
    <property type="entry name" value="Periplasmic binding protein-like I"/>
    <property type="match status" value="1"/>
</dbReference>
<dbReference type="PANTHER" id="PTHR30146:SF148">
    <property type="entry name" value="HTH-TYPE TRANSCRIPTIONAL REPRESSOR PURR-RELATED"/>
    <property type="match status" value="1"/>
</dbReference>
<dbReference type="SMART" id="SM00354">
    <property type="entry name" value="HTH_LACI"/>
    <property type="match status" value="1"/>
</dbReference>
<evidence type="ECO:0000256" key="4">
    <source>
        <dbReference type="ARBA" id="ARBA00023163"/>
    </source>
</evidence>
<dbReference type="SUPFAM" id="SSF47413">
    <property type="entry name" value="lambda repressor-like DNA-binding domains"/>
    <property type="match status" value="1"/>
</dbReference>
<dbReference type="InterPro" id="IPR028082">
    <property type="entry name" value="Peripla_BP_I"/>
</dbReference>
<evidence type="ECO:0000313" key="7">
    <source>
        <dbReference type="Proteomes" id="UP000611521"/>
    </source>
</evidence>
<evidence type="ECO:0000256" key="3">
    <source>
        <dbReference type="ARBA" id="ARBA00023125"/>
    </source>
</evidence>
<dbReference type="InterPro" id="IPR000843">
    <property type="entry name" value="HTH_LacI"/>
</dbReference>
<evidence type="ECO:0000313" key="6">
    <source>
        <dbReference type="EMBL" id="MBD8012686.1"/>
    </source>
</evidence>
<evidence type="ECO:0000259" key="5">
    <source>
        <dbReference type="PROSITE" id="PS50932"/>
    </source>
</evidence>
<gene>
    <name evidence="6" type="ORF">H9633_10300</name>
</gene>
<dbReference type="RefSeq" id="WP_191713110.1">
    <property type="nucleotide sequence ID" value="NZ_JACSPX010000003.1"/>
</dbReference>
<keyword evidence="7" id="KW-1185">Reference proteome</keyword>